<evidence type="ECO:0000256" key="2">
    <source>
        <dbReference type="SAM" id="Phobius"/>
    </source>
</evidence>
<feature type="coiled-coil region" evidence="1">
    <location>
        <begin position="57"/>
        <end position="84"/>
    </location>
</feature>
<protein>
    <submittedName>
        <fullName evidence="3">CLUMA_CG005722, isoform A</fullName>
    </submittedName>
</protein>
<organism evidence="3 4">
    <name type="scientific">Clunio marinus</name>
    <dbReference type="NCBI Taxonomy" id="568069"/>
    <lineage>
        <taxon>Eukaryota</taxon>
        <taxon>Metazoa</taxon>
        <taxon>Ecdysozoa</taxon>
        <taxon>Arthropoda</taxon>
        <taxon>Hexapoda</taxon>
        <taxon>Insecta</taxon>
        <taxon>Pterygota</taxon>
        <taxon>Neoptera</taxon>
        <taxon>Endopterygota</taxon>
        <taxon>Diptera</taxon>
        <taxon>Nematocera</taxon>
        <taxon>Chironomoidea</taxon>
        <taxon>Chironomidae</taxon>
        <taxon>Clunio</taxon>
    </lineage>
</organism>
<keyword evidence="2" id="KW-0812">Transmembrane</keyword>
<evidence type="ECO:0000256" key="1">
    <source>
        <dbReference type="SAM" id="Coils"/>
    </source>
</evidence>
<dbReference type="AlphaFoldDB" id="A0A1J1HVS7"/>
<dbReference type="Proteomes" id="UP000183832">
    <property type="component" value="Unassembled WGS sequence"/>
</dbReference>
<keyword evidence="2" id="KW-0472">Membrane</keyword>
<reference evidence="3 4" key="1">
    <citation type="submission" date="2015-04" db="EMBL/GenBank/DDBJ databases">
        <authorList>
            <person name="Syromyatnikov M.Y."/>
            <person name="Popov V.N."/>
        </authorList>
    </citation>
    <scope>NUCLEOTIDE SEQUENCE [LARGE SCALE GENOMIC DNA]</scope>
</reference>
<accession>A0A1J1HVS7</accession>
<evidence type="ECO:0000313" key="4">
    <source>
        <dbReference type="Proteomes" id="UP000183832"/>
    </source>
</evidence>
<evidence type="ECO:0000313" key="3">
    <source>
        <dbReference type="EMBL" id="CRK92160.1"/>
    </source>
</evidence>
<sequence length="86" mass="10038">MDVEIPIDDADGIFSIKSIIILIFFGFFGYAYCTREVKVENDEIDLSTISKKDLMEHQKLEKVIQQKKAELEKLEQQAKRFHKTSN</sequence>
<keyword evidence="4" id="KW-1185">Reference proteome</keyword>
<feature type="transmembrane region" description="Helical" evidence="2">
    <location>
        <begin position="12"/>
        <end position="33"/>
    </location>
</feature>
<keyword evidence="2" id="KW-1133">Transmembrane helix</keyword>
<dbReference type="EMBL" id="CVRI01000024">
    <property type="protein sequence ID" value="CRK92160.1"/>
    <property type="molecule type" value="Genomic_DNA"/>
</dbReference>
<name>A0A1J1HVS7_9DIPT</name>
<proteinExistence type="predicted"/>
<keyword evidence="1" id="KW-0175">Coiled coil</keyword>
<gene>
    <name evidence="3" type="ORF">CLUMA_CG005722</name>
</gene>